<dbReference type="GO" id="GO:0016020">
    <property type="term" value="C:membrane"/>
    <property type="evidence" value="ECO:0007669"/>
    <property type="project" value="TreeGrafter"/>
</dbReference>
<keyword evidence="2" id="KW-0547">Nucleotide-binding</keyword>
<dbReference type="InterPro" id="IPR050187">
    <property type="entry name" value="Lipid_Phosphate_FormReg"/>
</dbReference>
<dbReference type="InterPro" id="IPR016064">
    <property type="entry name" value="NAD/diacylglycerol_kinase_sf"/>
</dbReference>
<dbReference type="AlphaFoldDB" id="A0A9W7GMW2"/>
<accession>A0A9W7GMW2</accession>
<keyword evidence="4" id="KW-0067">ATP-binding</keyword>
<comment type="caution">
    <text evidence="6">The sequence shown here is derived from an EMBL/GenBank/DDBJ whole genome shotgun (WGS) entry which is preliminary data.</text>
</comment>
<dbReference type="OrthoDB" id="3853857at2759"/>
<proteinExistence type="predicted"/>
<evidence type="ECO:0000256" key="2">
    <source>
        <dbReference type="ARBA" id="ARBA00022741"/>
    </source>
</evidence>
<dbReference type="Pfam" id="PF19279">
    <property type="entry name" value="YegS_C"/>
    <property type="match status" value="1"/>
</dbReference>
<dbReference type="InterPro" id="IPR045540">
    <property type="entry name" value="YegS/DAGK_C"/>
</dbReference>
<keyword evidence="7" id="KW-1185">Reference proteome</keyword>
<name>A0A9W7GMW2_9STRA</name>
<reference evidence="7" key="1">
    <citation type="journal article" date="2023" name="Commun. Biol.">
        <title>Genome analysis of Parmales, the sister group of diatoms, reveals the evolutionary specialization of diatoms from phago-mixotrophs to photoautotrophs.</title>
        <authorList>
            <person name="Ban H."/>
            <person name="Sato S."/>
            <person name="Yoshikawa S."/>
            <person name="Yamada K."/>
            <person name="Nakamura Y."/>
            <person name="Ichinomiya M."/>
            <person name="Sato N."/>
            <person name="Blanc-Mathieu R."/>
            <person name="Endo H."/>
            <person name="Kuwata A."/>
            <person name="Ogata H."/>
        </authorList>
    </citation>
    <scope>NUCLEOTIDE SEQUENCE [LARGE SCALE GENOMIC DNA]</scope>
</reference>
<dbReference type="PANTHER" id="PTHR12358">
    <property type="entry name" value="SPHINGOSINE KINASE"/>
    <property type="match status" value="1"/>
</dbReference>
<evidence type="ECO:0000259" key="5">
    <source>
        <dbReference type="PROSITE" id="PS50146"/>
    </source>
</evidence>
<evidence type="ECO:0000313" key="6">
    <source>
        <dbReference type="EMBL" id="GMI48230.1"/>
    </source>
</evidence>
<protein>
    <recommendedName>
        <fullName evidence="5">DAGKc domain-containing protein</fullName>
    </recommendedName>
</protein>
<dbReference type="PROSITE" id="PS50146">
    <property type="entry name" value="DAGK"/>
    <property type="match status" value="1"/>
</dbReference>
<sequence>MMTTEPLLSDGIKMSHGDIWRPEFSTITFDTDGSEVTLGYSDDGGEQKLVVSGDKVVSEVYISDVIGAELKEGMEITIYNYPKVEPRCGRSDPTSAVPRPRRAAHVRLMARSDNPFLPLLVDCIRTLATGTAATRKFLVVVNPCSGKRKALMQCDQEVRPLFAQSNIDFDLLVTTHAGHATERMKEDGGDLSEYDGVIAVGGDGLLYEMMQGVQARGDCNDLLRRMTFGIIPAGSGNGLAASIVHSAGEVDSILANTFVICKNGSKPSDLSLYETAAGNKYLSFLSCSWGIVADVDLESEVLRVLGPLRFDVYAVWRMLSLKRYSGTFSYHPAELDSAPQPPLLDMPVPSDWLSISGEFLCFWTTQTTHAAQKMYTSPGSSMNDGLFHIMILTAECSRLQLLQSFLAFENGGHVKHKHVKIIKCKAYRLEPESDNSHVDLDGEEIEYGAFQASVQQSAMKLYY</sequence>
<dbReference type="Gene3D" id="2.60.200.40">
    <property type="match status" value="1"/>
</dbReference>
<keyword evidence="1" id="KW-0808">Transferase</keyword>
<evidence type="ECO:0000256" key="3">
    <source>
        <dbReference type="ARBA" id="ARBA00022777"/>
    </source>
</evidence>
<evidence type="ECO:0000256" key="1">
    <source>
        <dbReference type="ARBA" id="ARBA00022679"/>
    </source>
</evidence>
<dbReference type="PANTHER" id="PTHR12358:SF31">
    <property type="entry name" value="ACYLGLYCEROL KINASE, MITOCHONDRIAL"/>
    <property type="match status" value="1"/>
</dbReference>
<keyword evidence="3" id="KW-0418">Kinase</keyword>
<evidence type="ECO:0000256" key="4">
    <source>
        <dbReference type="ARBA" id="ARBA00022840"/>
    </source>
</evidence>
<feature type="domain" description="DAGKc" evidence="5">
    <location>
        <begin position="132"/>
        <end position="277"/>
    </location>
</feature>
<gene>
    <name evidence="6" type="ORF">TrCOL_g2934</name>
</gene>
<dbReference type="InterPro" id="IPR017438">
    <property type="entry name" value="ATP-NAD_kinase_N"/>
</dbReference>
<evidence type="ECO:0000313" key="7">
    <source>
        <dbReference type="Proteomes" id="UP001165065"/>
    </source>
</evidence>
<dbReference type="EMBL" id="BRYA01000381">
    <property type="protein sequence ID" value="GMI48230.1"/>
    <property type="molecule type" value="Genomic_DNA"/>
</dbReference>
<dbReference type="InterPro" id="IPR001206">
    <property type="entry name" value="Diacylglycerol_kinase_cat_dom"/>
</dbReference>
<dbReference type="GO" id="GO:0005737">
    <property type="term" value="C:cytoplasm"/>
    <property type="evidence" value="ECO:0007669"/>
    <property type="project" value="TreeGrafter"/>
</dbReference>
<organism evidence="6 7">
    <name type="scientific">Triparma columacea</name>
    <dbReference type="NCBI Taxonomy" id="722753"/>
    <lineage>
        <taxon>Eukaryota</taxon>
        <taxon>Sar</taxon>
        <taxon>Stramenopiles</taxon>
        <taxon>Ochrophyta</taxon>
        <taxon>Bolidophyceae</taxon>
        <taxon>Parmales</taxon>
        <taxon>Triparmaceae</taxon>
        <taxon>Triparma</taxon>
    </lineage>
</organism>
<dbReference type="GO" id="GO:0001727">
    <property type="term" value="F:lipid kinase activity"/>
    <property type="evidence" value="ECO:0007669"/>
    <property type="project" value="TreeGrafter"/>
</dbReference>
<dbReference type="SMART" id="SM00046">
    <property type="entry name" value="DAGKc"/>
    <property type="match status" value="1"/>
</dbReference>
<dbReference type="GO" id="GO:0005524">
    <property type="term" value="F:ATP binding"/>
    <property type="evidence" value="ECO:0007669"/>
    <property type="project" value="UniProtKB-KW"/>
</dbReference>
<dbReference type="Pfam" id="PF00781">
    <property type="entry name" value="DAGK_cat"/>
    <property type="match status" value="1"/>
</dbReference>
<dbReference type="Proteomes" id="UP001165065">
    <property type="component" value="Unassembled WGS sequence"/>
</dbReference>
<dbReference type="Gene3D" id="3.40.50.10330">
    <property type="entry name" value="Probable inorganic polyphosphate/atp-NAD kinase, domain 1"/>
    <property type="match status" value="1"/>
</dbReference>
<dbReference type="GO" id="GO:0046512">
    <property type="term" value="P:sphingosine biosynthetic process"/>
    <property type="evidence" value="ECO:0007669"/>
    <property type="project" value="TreeGrafter"/>
</dbReference>
<dbReference type="SUPFAM" id="SSF111331">
    <property type="entry name" value="NAD kinase/diacylglycerol kinase-like"/>
    <property type="match status" value="1"/>
</dbReference>